<feature type="region of interest" description="Disordered" evidence="1">
    <location>
        <begin position="15"/>
        <end position="201"/>
    </location>
</feature>
<feature type="compositionally biased region" description="Low complexity" evidence="1">
    <location>
        <begin position="116"/>
        <end position="142"/>
    </location>
</feature>
<evidence type="ECO:0000256" key="1">
    <source>
        <dbReference type="SAM" id="MobiDB-lite"/>
    </source>
</evidence>
<feature type="region of interest" description="Disordered" evidence="1">
    <location>
        <begin position="215"/>
        <end position="290"/>
    </location>
</feature>
<evidence type="ECO:0000313" key="3">
    <source>
        <dbReference type="Proteomes" id="UP000717515"/>
    </source>
</evidence>
<gene>
    <name evidence="2" type="ORF">KVV02_002882</name>
</gene>
<feature type="compositionally biased region" description="Basic and acidic residues" evidence="1">
    <location>
        <begin position="230"/>
        <end position="240"/>
    </location>
</feature>
<dbReference type="Proteomes" id="UP000717515">
    <property type="component" value="Unassembled WGS sequence"/>
</dbReference>
<feature type="compositionally biased region" description="Low complexity" evidence="1">
    <location>
        <begin position="39"/>
        <end position="54"/>
    </location>
</feature>
<dbReference type="AlphaFoldDB" id="A0A9P8AC09"/>
<feature type="compositionally biased region" description="Low complexity" evidence="1">
    <location>
        <begin position="218"/>
        <end position="229"/>
    </location>
</feature>
<evidence type="ECO:0000313" key="2">
    <source>
        <dbReference type="EMBL" id="KAG9326686.1"/>
    </source>
</evidence>
<accession>A0A9P8AC09</accession>
<sequence length="290" mass="31483">MKLFRLDFGIKDRYRRGLADTSSRMHRSPQSETDPRHLAASSSSPSALFSAIASTSHARDEPMEQWNQFGSSALEAANAQPQAHRSHSRGSNGGGRGHHGQDYGYDDDQEDDHSNDGYMSSSSSSSLSSGSLASCSSLSPSSSDDDDDDYGDEDDDMQGGGGGGGGVGSSPGGADSYSGDRYDTQENDLPGSNGKHARQRVHFDYYGGQRVLNEHGGLLPAAPIPAIEPLSDREALEQEARRRRLERHADKRRKSLNGSQAPPTPRRKKRKKAKDLRKQVLLKNAQQLLE</sequence>
<feature type="compositionally biased region" description="Basic residues" evidence="1">
    <location>
        <begin position="265"/>
        <end position="275"/>
    </location>
</feature>
<organism evidence="2 3">
    <name type="scientific">Mortierella alpina</name>
    <name type="common">Oleaginous fungus</name>
    <name type="synonym">Mortierella renispora</name>
    <dbReference type="NCBI Taxonomy" id="64518"/>
    <lineage>
        <taxon>Eukaryota</taxon>
        <taxon>Fungi</taxon>
        <taxon>Fungi incertae sedis</taxon>
        <taxon>Mucoromycota</taxon>
        <taxon>Mortierellomycotina</taxon>
        <taxon>Mortierellomycetes</taxon>
        <taxon>Mortierellales</taxon>
        <taxon>Mortierellaceae</taxon>
        <taxon>Mortierella</taxon>
    </lineage>
</organism>
<name>A0A9P8AC09_MORAP</name>
<protein>
    <submittedName>
        <fullName evidence="2">Uncharacterized protein</fullName>
    </submittedName>
</protein>
<feature type="compositionally biased region" description="Basic residues" evidence="1">
    <location>
        <begin position="241"/>
        <end position="255"/>
    </location>
</feature>
<proteinExistence type="predicted"/>
<feature type="compositionally biased region" description="Acidic residues" evidence="1">
    <location>
        <begin position="143"/>
        <end position="157"/>
    </location>
</feature>
<feature type="compositionally biased region" description="Acidic residues" evidence="1">
    <location>
        <begin position="104"/>
        <end position="113"/>
    </location>
</feature>
<dbReference type="EMBL" id="JAIFTL010000015">
    <property type="protein sequence ID" value="KAG9326686.1"/>
    <property type="molecule type" value="Genomic_DNA"/>
</dbReference>
<comment type="caution">
    <text evidence="2">The sequence shown here is derived from an EMBL/GenBank/DDBJ whole genome shotgun (WGS) entry which is preliminary data.</text>
</comment>
<feature type="compositionally biased region" description="Gly residues" evidence="1">
    <location>
        <begin position="158"/>
        <end position="171"/>
    </location>
</feature>
<reference evidence="2" key="1">
    <citation type="submission" date="2021-07" db="EMBL/GenBank/DDBJ databases">
        <title>Draft genome of Mortierella alpina, strain LL118, isolated from an aspen leaf litter sample.</title>
        <authorList>
            <person name="Yang S."/>
            <person name="Vinatzer B.A."/>
        </authorList>
    </citation>
    <scope>NUCLEOTIDE SEQUENCE</scope>
    <source>
        <strain evidence="2">LL118</strain>
    </source>
</reference>